<proteinExistence type="predicted"/>
<dbReference type="AlphaFoldDB" id="A0A0H5QP41"/>
<organism evidence="2">
    <name type="scientific">uncultured prokaryote</name>
    <dbReference type="NCBI Taxonomy" id="198431"/>
    <lineage>
        <taxon>unclassified sequences</taxon>
        <taxon>environmental samples</taxon>
    </lineage>
</organism>
<name>A0A0H5QP41_9ZZZZ</name>
<reference evidence="2" key="1">
    <citation type="submission" date="2015-06" db="EMBL/GenBank/DDBJ databases">
        <authorList>
            <person name="Joergensen T."/>
        </authorList>
    </citation>
    <scope>NUCLEOTIDE SEQUENCE</scope>
    <source>
        <plasmid evidence="2">pRGFK1630</plasmid>
    </source>
</reference>
<sequence length="93" mass="10677">MAKMSLDEKIARLEKDLKNAKAKRSTTERKKRNGQLMAFGILLEAKYKTLPEHERAKIRAWADSLTKQTQARALEGFARLDSATEKETETREV</sequence>
<evidence type="ECO:0000313" key="2">
    <source>
        <dbReference type="EMBL" id="CRY97542.1"/>
    </source>
</evidence>
<dbReference type="EMBL" id="LN854139">
    <property type="protein sequence ID" value="CRY97542.1"/>
    <property type="molecule type" value="Genomic_DNA"/>
</dbReference>
<keyword evidence="1" id="KW-0175">Coiled coil</keyword>
<accession>A0A0H5QP41</accession>
<geneLocation type="plasmid" evidence="2">
    <name>pRGFK1630</name>
</geneLocation>
<evidence type="ECO:0008006" key="3">
    <source>
        <dbReference type="Google" id="ProtNLM"/>
    </source>
</evidence>
<keyword evidence="2" id="KW-0614">Plasmid</keyword>
<evidence type="ECO:0000256" key="1">
    <source>
        <dbReference type="SAM" id="Coils"/>
    </source>
</evidence>
<protein>
    <recommendedName>
        <fullName evidence="3">Mobilization protein</fullName>
    </recommendedName>
</protein>
<reference evidence="2" key="2">
    <citation type="submission" date="2015-07" db="EMBL/GenBank/DDBJ databases">
        <title>Plasmids, circular viruses and viroids from rat gut.</title>
        <authorList>
            <person name="Jorgensen T.J."/>
            <person name="Hansen M.A."/>
            <person name="Xu Z."/>
            <person name="Tabak M.A."/>
            <person name="Sorensen S.J."/>
            <person name="Hansen L.H."/>
        </authorList>
    </citation>
    <scope>NUCLEOTIDE SEQUENCE</scope>
    <source>
        <plasmid evidence="2">pRGFK1630</plasmid>
    </source>
</reference>
<feature type="coiled-coil region" evidence="1">
    <location>
        <begin position="3"/>
        <end position="30"/>
    </location>
</feature>